<dbReference type="AlphaFoldDB" id="A0ABD3LHS2"/>
<evidence type="ECO:0000256" key="13">
    <source>
        <dbReference type="ARBA" id="ARBA00024209"/>
    </source>
</evidence>
<evidence type="ECO:0000256" key="6">
    <source>
        <dbReference type="ARBA" id="ARBA00022692"/>
    </source>
</evidence>
<feature type="transmembrane region" description="Helical" evidence="16">
    <location>
        <begin position="57"/>
        <end position="76"/>
    </location>
</feature>
<evidence type="ECO:0000256" key="9">
    <source>
        <dbReference type="ARBA" id="ARBA00022786"/>
    </source>
</evidence>
<dbReference type="FunFam" id="3.30.40.10:FF:000187">
    <property type="entry name" value="E3 ubiquitin-protein ligase ATL6"/>
    <property type="match status" value="1"/>
</dbReference>
<name>A0ABD3LHS2_EUCGL</name>
<evidence type="ECO:0000313" key="20">
    <source>
        <dbReference type="Proteomes" id="UP001634007"/>
    </source>
</evidence>
<dbReference type="InterPro" id="IPR053238">
    <property type="entry name" value="RING-H2_zinc_finger"/>
</dbReference>
<proteinExistence type="inferred from homology"/>
<comment type="catalytic activity">
    <reaction evidence="1">
        <text>S-ubiquitinyl-[E2 ubiquitin-conjugating enzyme]-L-cysteine + [acceptor protein]-L-lysine = [E2 ubiquitin-conjugating enzyme]-L-cysteine + N(6)-ubiquitinyl-[acceptor protein]-L-lysine.</text>
        <dbReference type="EC" id="2.3.2.27"/>
    </reaction>
</comment>
<organism evidence="19 20">
    <name type="scientific">Eucalyptus globulus</name>
    <name type="common">Tasmanian blue gum</name>
    <dbReference type="NCBI Taxonomy" id="34317"/>
    <lineage>
        <taxon>Eukaryota</taxon>
        <taxon>Viridiplantae</taxon>
        <taxon>Streptophyta</taxon>
        <taxon>Embryophyta</taxon>
        <taxon>Tracheophyta</taxon>
        <taxon>Spermatophyta</taxon>
        <taxon>Magnoliopsida</taxon>
        <taxon>eudicotyledons</taxon>
        <taxon>Gunneridae</taxon>
        <taxon>Pentapetalae</taxon>
        <taxon>rosids</taxon>
        <taxon>malvids</taxon>
        <taxon>Myrtales</taxon>
        <taxon>Myrtaceae</taxon>
        <taxon>Myrtoideae</taxon>
        <taxon>Eucalypteae</taxon>
        <taxon>Eucalyptus</taxon>
    </lineage>
</organism>
<dbReference type="Pfam" id="PF13639">
    <property type="entry name" value="zf-RING_2"/>
    <property type="match status" value="1"/>
</dbReference>
<evidence type="ECO:0000256" key="8">
    <source>
        <dbReference type="ARBA" id="ARBA00022771"/>
    </source>
</evidence>
<evidence type="ECO:0000256" key="14">
    <source>
        <dbReference type="PROSITE-ProRule" id="PRU00175"/>
    </source>
</evidence>
<feature type="domain" description="RING-type" evidence="18">
    <location>
        <begin position="136"/>
        <end position="178"/>
    </location>
</feature>
<keyword evidence="17" id="KW-0732">Signal</keyword>
<dbReference type="SUPFAM" id="SSF57850">
    <property type="entry name" value="RING/U-box"/>
    <property type="match status" value="1"/>
</dbReference>
<feature type="region of interest" description="Disordered" evidence="15">
    <location>
        <begin position="236"/>
        <end position="266"/>
    </location>
</feature>
<feature type="signal peptide" evidence="17">
    <location>
        <begin position="1"/>
        <end position="28"/>
    </location>
</feature>
<evidence type="ECO:0000259" key="18">
    <source>
        <dbReference type="PROSITE" id="PS50089"/>
    </source>
</evidence>
<comment type="similarity">
    <text evidence="13">Belongs to the RING-type zinc finger family. ATL subfamily.</text>
</comment>
<dbReference type="PROSITE" id="PS50089">
    <property type="entry name" value="ZF_RING_2"/>
    <property type="match status" value="1"/>
</dbReference>
<keyword evidence="20" id="KW-1185">Reference proteome</keyword>
<evidence type="ECO:0000256" key="15">
    <source>
        <dbReference type="SAM" id="MobiDB-lite"/>
    </source>
</evidence>
<evidence type="ECO:0000256" key="4">
    <source>
        <dbReference type="ARBA" id="ARBA00012483"/>
    </source>
</evidence>
<keyword evidence="8 14" id="KW-0863">Zinc-finger</keyword>
<feature type="chain" id="PRO_5044785527" description="RING-type E3 ubiquitin transferase" evidence="17">
    <location>
        <begin position="29"/>
        <end position="413"/>
    </location>
</feature>
<dbReference type="EC" id="2.3.2.27" evidence="4"/>
<evidence type="ECO:0000256" key="16">
    <source>
        <dbReference type="SAM" id="Phobius"/>
    </source>
</evidence>
<feature type="region of interest" description="Disordered" evidence="15">
    <location>
        <begin position="376"/>
        <end position="413"/>
    </location>
</feature>
<comment type="pathway">
    <text evidence="3">Protein modification; protein ubiquitination.</text>
</comment>
<evidence type="ECO:0000256" key="7">
    <source>
        <dbReference type="ARBA" id="ARBA00022723"/>
    </source>
</evidence>
<comment type="caution">
    <text evidence="19">The sequence shown here is derived from an EMBL/GenBank/DDBJ whole genome shotgun (WGS) entry which is preliminary data.</text>
</comment>
<evidence type="ECO:0000256" key="2">
    <source>
        <dbReference type="ARBA" id="ARBA00004167"/>
    </source>
</evidence>
<dbReference type="CDD" id="cd16461">
    <property type="entry name" value="RING-H2_EL5-like"/>
    <property type="match status" value="1"/>
</dbReference>
<evidence type="ECO:0000256" key="3">
    <source>
        <dbReference type="ARBA" id="ARBA00004906"/>
    </source>
</evidence>
<keyword evidence="10" id="KW-0862">Zinc</keyword>
<dbReference type="InterPro" id="IPR013083">
    <property type="entry name" value="Znf_RING/FYVE/PHD"/>
</dbReference>
<comment type="subcellular location">
    <subcellularLocation>
        <location evidence="2">Membrane</location>
        <topology evidence="2">Single-pass membrane protein</topology>
    </subcellularLocation>
</comment>
<dbReference type="Gene3D" id="3.30.40.10">
    <property type="entry name" value="Zinc/RING finger domain, C3HC4 (zinc finger)"/>
    <property type="match status" value="1"/>
</dbReference>
<evidence type="ECO:0000256" key="5">
    <source>
        <dbReference type="ARBA" id="ARBA00022679"/>
    </source>
</evidence>
<keyword evidence="12 16" id="KW-0472">Membrane</keyword>
<dbReference type="PANTHER" id="PTHR14155:SF263">
    <property type="entry name" value="E3 UBIQUITIN-PROTEIN LIGASE ATL6"/>
    <property type="match status" value="1"/>
</dbReference>
<dbReference type="InterPro" id="IPR001841">
    <property type="entry name" value="Znf_RING"/>
</dbReference>
<protein>
    <recommendedName>
        <fullName evidence="4">RING-type E3 ubiquitin transferase</fullName>
        <ecNumber evidence="4">2.3.2.27</ecNumber>
    </recommendedName>
</protein>
<evidence type="ECO:0000256" key="10">
    <source>
        <dbReference type="ARBA" id="ARBA00022833"/>
    </source>
</evidence>
<dbReference type="PANTHER" id="PTHR14155">
    <property type="entry name" value="RING FINGER DOMAIN-CONTAINING"/>
    <property type="match status" value="1"/>
</dbReference>
<dbReference type="GO" id="GO:0061630">
    <property type="term" value="F:ubiquitin protein ligase activity"/>
    <property type="evidence" value="ECO:0007669"/>
    <property type="project" value="UniProtKB-EC"/>
</dbReference>
<evidence type="ECO:0000256" key="12">
    <source>
        <dbReference type="ARBA" id="ARBA00023136"/>
    </source>
</evidence>
<dbReference type="SMART" id="SM00184">
    <property type="entry name" value="RING"/>
    <property type="match status" value="1"/>
</dbReference>
<dbReference type="GO" id="GO:0008270">
    <property type="term" value="F:zinc ion binding"/>
    <property type="evidence" value="ECO:0007669"/>
    <property type="project" value="UniProtKB-KW"/>
</dbReference>
<dbReference type="Proteomes" id="UP001634007">
    <property type="component" value="Unassembled WGS sequence"/>
</dbReference>
<keyword evidence="7" id="KW-0479">Metal-binding</keyword>
<accession>A0ABD3LHS2</accession>
<keyword evidence="9" id="KW-0833">Ubl conjugation pathway</keyword>
<sequence>MSSSGNLSSSRSSLVLVLVLLLWSCASSAPFAAAQANPPPDDENLYNYKRFSPSMAVIIVVLIAALFFMAFFSIYIRHCSDANSASIRPGGGVVGTGRSRRGGASRGLDPAVIATFPTLVYADVKGLKIGKGALECAVCLNEFQDDETLRLIPKCDHVFHPECVDAWLASHTTCPVCRANLVPQPGEGPFELPELTRRSELAGEDEENQNRDGDLERAIATLEREDADEVEVEVAVDRQAAEPPPEAADPSKTLNRNRTRGGSRSSRMAWRLLFPRSHSTGHSLVQPGEDTERFKLRLPAEVRKQIMNRQLNRAMSMVVLPRESSSRRGYRAGAGEGSSRFGRHFSFRRLDRSEPGAKSDRWFFGMVPPLFSRASSLRSPRVAAASDDGGSVGSRRSRMEAAESSGAPLRPPV</sequence>
<evidence type="ECO:0000256" key="1">
    <source>
        <dbReference type="ARBA" id="ARBA00000900"/>
    </source>
</evidence>
<reference evidence="19 20" key="1">
    <citation type="submission" date="2024-11" db="EMBL/GenBank/DDBJ databases">
        <title>Chromosome-level genome assembly of Eucalyptus globulus Labill. provides insights into its genome evolution.</title>
        <authorList>
            <person name="Li X."/>
        </authorList>
    </citation>
    <scope>NUCLEOTIDE SEQUENCE [LARGE SCALE GENOMIC DNA]</scope>
    <source>
        <strain evidence="19">CL2024</strain>
        <tissue evidence="19">Fresh tender leaves</tissue>
    </source>
</reference>
<dbReference type="EMBL" id="JBJKBG010000002">
    <property type="protein sequence ID" value="KAL3750173.1"/>
    <property type="molecule type" value="Genomic_DNA"/>
</dbReference>
<evidence type="ECO:0000256" key="11">
    <source>
        <dbReference type="ARBA" id="ARBA00022989"/>
    </source>
</evidence>
<evidence type="ECO:0000256" key="17">
    <source>
        <dbReference type="SAM" id="SignalP"/>
    </source>
</evidence>
<keyword evidence="6 16" id="KW-0812">Transmembrane</keyword>
<keyword evidence="11 16" id="KW-1133">Transmembrane helix</keyword>
<dbReference type="GO" id="GO:0016020">
    <property type="term" value="C:membrane"/>
    <property type="evidence" value="ECO:0007669"/>
    <property type="project" value="UniProtKB-SubCell"/>
</dbReference>
<keyword evidence="5" id="KW-0808">Transferase</keyword>
<gene>
    <name evidence="19" type="ORF">ACJRO7_011194</name>
</gene>
<evidence type="ECO:0000313" key="19">
    <source>
        <dbReference type="EMBL" id="KAL3750173.1"/>
    </source>
</evidence>